<dbReference type="InterPro" id="IPR051639">
    <property type="entry name" value="BCD1"/>
</dbReference>
<comment type="function">
    <text evidence="8">Required for box C/D snoRNAs accumulation involved in snoRNA processing, snoRNA transport to the nucleolus and ribosome biogenesis.</text>
</comment>
<evidence type="ECO:0000256" key="2">
    <source>
        <dbReference type="ARBA" id="ARBA00022517"/>
    </source>
</evidence>
<dbReference type="PANTHER" id="PTHR13483">
    <property type="entry name" value="BOX C_D SNORNA PROTEIN 1-RELATED"/>
    <property type="match status" value="1"/>
</dbReference>
<keyword evidence="6" id="KW-0862">Zinc</keyword>
<name>A0A2I2F5K9_ASPCN</name>
<evidence type="ECO:0000313" key="16">
    <source>
        <dbReference type="EMBL" id="PLB35917.1"/>
    </source>
</evidence>
<dbReference type="RefSeq" id="XP_024669929.1">
    <property type="nucleotide sequence ID" value="XM_024817763.1"/>
</dbReference>
<comment type="similarity">
    <text evidence="9">Belongs to the BCD1 family.</text>
</comment>
<dbReference type="Proteomes" id="UP000234585">
    <property type="component" value="Unassembled WGS sequence"/>
</dbReference>
<keyword evidence="4" id="KW-0479">Metal-binding</keyword>
<evidence type="ECO:0000256" key="8">
    <source>
        <dbReference type="ARBA" id="ARBA00049598"/>
    </source>
</evidence>
<dbReference type="Pfam" id="PF25790">
    <property type="entry name" value="BCD1"/>
    <property type="match status" value="1"/>
</dbReference>
<evidence type="ECO:0000256" key="7">
    <source>
        <dbReference type="ARBA" id="ARBA00022843"/>
    </source>
</evidence>
<evidence type="ECO:0000256" key="14">
    <source>
        <dbReference type="SAM" id="MobiDB-lite"/>
    </source>
</evidence>
<dbReference type="GeneID" id="36524923"/>
<sequence length="443" mass="47945">MSTEEDSLLTDLCTICHIHPPKYRCPRCSTRTCSLPCSKRHKLWSQCSGVRDPAAYLRRADLATPSAFDRDFNFLTGIERGLERAERDVDRRDLAAPAVPSGVDPAVVGLDGEGEAVEGGDAKRRRVGDHAFALAKGEGAFLNNAKNAGVVVIRAPKGLSRRRENASKWNTRHKCLNWLVEWFAPCHPTETERRKLRHVMESTALADAYNQAYPLSKEERDARAVPTDDDSSVQIQHQEGEAEGQDVSSETVDVPARVEPHASEPTTTPAPTTAHTPAVTSTLAATPTDIDTATAPAPTTAAPAPPTQKTPTTNREIHLYLHRPRTPTKHPVLIPLSATSSLAAALKDHTVLEFPTIYALPYSPERLSGGGEDGDSLPFVLEEVFLRENPDLRLQPEVEAEVENGSGSGSGEGGEDGEADLGNIDEGTVVEMLQKDLLVPADS</sequence>
<dbReference type="Gene3D" id="3.30.60.190">
    <property type="match status" value="1"/>
</dbReference>
<keyword evidence="7" id="KW-0832">Ubl conjugation</keyword>
<dbReference type="CDD" id="cd23023">
    <property type="entry name" value="zf-HIT_BCD1"/>
    <property type="match status" value="1"/>
</dbReference>
<dbReference type="GO" id="GO:0005634">
    <property type="term" value="C:nucleus"/>
    <property type="evidence" value="ECO:0007669"/>
    <property type="project" value="TreeGrafter"/>
</dbReference>
<evidence type="ECO:0000313" key="17">
    <source>
        <dbReference type="Proteomes" id="UP000234585"/>
    </source>
</evidence>
<evidence type="ECO:0000256" key="12">
    <source>
        <dbReference type="ARBA" id="ARBA00077531"/>
    </source>
</evidence>
<keyword evidence="3" id="KW-0597">Phosphoprotein</keyword>
<keyword evidence="17" id="KW-1185">Reference proteome</keyword>
<gene>
    <name evidence="16" type="ORF">BDW47DRAFT_133166</name>
</gene>
<organism evidence="16 17">
    <name type="scientific">Aspergillus candidus</name>
    <dbReference type="NCBI Taxonomy" id="41067"/>
    <lineage>
        <taxon>Eukaryota</taxon>
        <taxon>Fungi</taxon>
        <taxon>Dikarya</taxon>
        <taxon>Ascomycota</taxon>
        <taxon>Pezizomycotina</taxon>
        <taxon>Eurotiomycetes</taxon>
        <taxon>Eurotiomycetidae</taxon>
        <taxon>Eurotiales</taxon>
        <taxon>Aspergillaceae</taxon>
        <taxon>Aspergillus</taxon>
        <taxon>Aspergillus subgen. Circumdati</taxon>
    </lineage>
</organism>
<dbReference type="GO" id="GO:0000463">
    <property type="term" value="P:maturation of LSU-rRNA from tricistronic rRNA transcript (SSU-rRNA, 5.8S rRNA, LSU-rRNA)"/>
    <property type="evidence" value="ECO:0007669"/>
    <property type="project" value="TreeGrafter"/>
</dbReference>
<evidence type="ECO:0000256" key="3">
    <source>
        <dbReference type="ARBA" id="ARBA00022553"/>
    </source>
</evidence>
<dbReference type="GO" id="GO:0000492">
    <property type="term" value="P:box C/D snoRNP assembly"/>
    <property type="evidence" value="ECO:0007669"/>
    <property type="project" value="TreeGrafter"/>
</dbReference>
<comment type="subunit">
    <text evidence="10">Interacts with FBL, SNU13, NOP58, NUFIP1, RUVBL1, RUVBL2 and TAF9. Interacts (via HIT-type zinc finger) with the RUVBL1/RUVBL2 complex in the presence of ADP.</text>
</comment>
<evidence type="ECO:0000256" key="9">
    <source>
        <dbReference type="ARBA" id="ARBA00049654"/>
    </source>
</evidence>
<evidence type="ECO:0000256" key="11">
    <source>
        <dbReference type="ARBA" id="ARBA00068630"/>
    </source>
</evidence>
<reference evidence="16 17" key="1">
    <citation type="submission" date="2017-12" db="EMBL/GenBank/DDBJ databases">
        <authorList>
            <consortium name="DOE Joint Genome Institute"/>
            <person name="Haridas S."/>
            <person name="Kjaerbolling I."/>
            <person name="Vesth T.C."/>
            <person name="Frisvad J.C."/>
            <person name="Nybo J.L."/>
            <person name="Theobald S."/>
            <person name="Kuo A."/>
            <person name="Bowyer P."/>
            <person name="Matsuda Y."/>
            <person name="Mondo S."/>
            <person name="Lyhne E.K."/>
            <person name="Kogle M.E."/>
            <person name="Clum A."/>
            <person name="Lipzen A."/>
            <person name="Salamov A."/>
            <person name="Ngan C.Y."/>
            <person name="Daum C."/>
            <person name="Chiniquy J."/>
            <person name="Barry K."/>
            <person name="LaButti K."/>
            <person name="Simmons B.A."/>
            <person name="Magnuson J.K."/>
            <person name="Mortensen U.H."/>
            <person name="Larsen T.O."/>
            <person name="Grigoriev I.V."/>
            <person name="Baker S.E."/>
            <person name="Andersen M.R."/>
            <person name="Nordberg H.P."/>
            <person name="Cantor M.N."/>
            <person name="Hua S.X."/>
        </authorList>
    </citation>
    <scope>NUCLEOTIDE SEQUENCE [LARGE SCALE GENOMIC DNA]</scope>
    <source>
        <strain evidence="16 17">CBS 102.13</strain>
    </source>
</reference>
<accession>A0A2I2F5K9</accession>
<evidence type="ECO:0000256" key="5">
    <source>
        <dbReference type="ARBA" id="ARBA00022771"/>
    </source>
</evidence>
<evidence type="ECO:0000256" key="6">
    <source>
        <dbReference type="ARBA" id="ARBA00022833"/>
    </source>
</evidence>
<dbReference type="PROSITE" id="PS51083">
    <property type="entry name" value="ZF_HIT"/>
    <property type="match status" value="1"/>
</dbReference>
<dbReference type="Pfam" id="PF04438">
    <property type="entry name" value="zf-HIT"/>
    <property type="match status" value="1"/>
</dbReference>
<evidence type="ECO:0000256" key="4">
    <source>
        <dbReference type="ARBA" id="ARBA00022723"/>
    </source>
</evidence>
<evidence type="ECO:0000256" key="10">
    <source>
        <dbReference type="ARBA" id="ARBA00061949"/>
    </source>
</evidence>
<dbReference type="GO" id="GO:0008270">
    <property type="term" value="F:zinc ion binding"/>
    <property type="evidence" value="ECO:0007669"/>
    <property type="project" value="UniProtKB-UniRule"/>
</dbReference>
<dbReference type="PANTHER" id="PTHR13483:SF11">
    <property type="entry name" value="ZINC FINGER HIT DOMAIN-CONTAINING PROTEIN 3"/>
    <property type="match status" value="1"/>
</dbReference>
<evidence type="ECO:0000256" key="1">
    <source>
        <dbReference type="ARBA" id="ARBA00022499"/>
    </source>
</evidence>
<dbReference type="AlphaFoldDB" id="A0A2I2F5K9"/>
<protein>
    <recommendedName>
        <fullName evidence="11">Box C/D snoRNA protein 1</fullName>
    </recommendedName>
    <alternativeName>
        <fullName evidence="12">Zinc finger HIT domain-containing protein 6</fullName>
    </alternativeName>
</protein>
<proteinExistence type="inferred from homology"/>
<keyword evidence="5 13" id="KW-0863">Zinc-finger</keyword>
<evidence type="ECO:0000259" key="15">
    <source>
        <dbReference type="PROSITE" id="PS51083"/>
    </source>
</evidence>
<feature type="region of interest" description="Disordered" evidence="14">
    <location>
        <begin position="395"/>
        <end position="426"/>
    </location>
</feature>
<keyword evidence="2" id="KW-0690">Ribosome biogenesis</keyword>
<dbReference type="InterPro" id="IPR007529">
    <property type="entry name" value="Znf_HIT"/>
</dbReference>
<feature type="compositionally biased region" description="Low complexity" evidence="14">
    <location>
        <begin position="263"/>
        <end position="302"/>
    </location>
</feature>
<dbReference type="GO" id="GO:0070761">
    <property type="term" value="C:pre-snoRNP complex"/>
    <property type="evidence" value="ECO:0007669"/>
    <property type="project" value="TreeGrafter"/>
</dbReference>
<dbReference type="EMBL" id="KZ559156">
    <property type="protein sequence ID" value="PLB35917.1"/>
    <property type="molecule type" value="Genomic_DNA"/>
</dbReference>
<evidence type="ECO:0000256" key="13">
    <source>
        <dbReference type="PROSITE-ProRule" id="PRU00453"/>
    </source>
</evidence>
<dbReference type="OrthoDB" id="272357at2759"/>
<dbReference type="InterPro" id="IPR057721">
    <property type="entry name" value="BCD1_alpha/beta"/>
</dbReference>
<dbReference type="FunFam" id="3.30.60.190:FF:000001">
    <property type="entry name" value="box C/D snoRNA protein 1"/>
    <property type="match status" value="1"/>
</dbReference>
<dbReference type="SUPFAM" id="SSF144232">
    <property type="entry name" value="HIT/MYND zinc finger-like"/>
    <property type="match status" value="1"/>
</dbReference>
<keyword evidence="1" id="KW-1017">Isopeptide bond</keyword>
<feature type="region of interest" description="Disordered" evidence="14">
    <location>
        <begin position="210"/>
        <end position="312"/>
    </location>
</feature>
<dbReference type="STRING" id="41067.A0A2I2F5K9"/>
<feature type="domain" description="HIT-type" evidence="15">
    <location>
        <begin position="13"/>
        <end position="47"/>
    </location>
</feature>
<dbReference type="GO" id="GO:0048254">
    <property type="term" value="P:snoRNA localization"/>
    <property type="evidence" value="ECO:0007669"/>
    <property type="project" value="TreeGrafter"/>
</dbReference>